<feature type="compositionally biased region" description="Basic residues" evidence="1">
    <location>
        <begin position="12"/>
        <end position="23"/>
    </location>
</feature>
<protein>
    <recommendedName>
        <fullName evidence="4">Lipoprotein</fullName>
    </recommendedName>
</protein>
<name>A0ABU0NIJ6_STRRH</name>
<keyword evidence="3" id="KW-1185">Reference proteome</keyword>
<sequence>MLRNMTHAALTRGRKPHEAHKAHKEGTVLTRSSAIMCTAVALALAGCSSGDDGKAAEPTGETVVSVTVSDTPSPSSPTPAASGASTSGASASPSGSVPGQASPSPVPVTGPDQKLVTMTVSGGFAGVNRQVVLRGDGTVRTTDGGETAVRRTTAAQFTTLRTLLGDPALAEVPAFAIDMGSADKFQYTLQFDGRTVMTDRSTDAPSLDRLIGALEKWLPAG</sequence>
<dbReference type="EMBL" id="JAUSWV010000002">
    <property type="protein sequence ID" value="MDQ0578930.1"/>
    <property type="molecule type" value="Genomic_DNA"/>
</dbReference>
<proteinExistence type="predicted"/>
<reference evidence="2 3" key="1">
    <citation type="submission" date="2023-07" db="EMBL/GenBank/DDBJ databases">
        <title>Comparative genomics of wheat-associated soil bacteria to identify genetic determinants of phenazine resistance.</title>
        <authorList>
            <person name="Mouncey N."/>
        </authorList>
    </citation>
    <scope>NUCLEOTIDE SEQUENCE [LARGE SCALE GENOMIC DNA]</scope>
    <source>
        <strain evidence="2 3">B2I6</strain>
    </source>
</reference>
<accession>A0ABU0NIJ6</accession>
<organism evidence="2 3">
    <name type="scientific">Streptomyces rishiriensis</name>
    <dbReference type="NCBI Taxonomy" id="68264"/>
    <lineage>
        <taxon>Bacteria</taxon>
        <taxon>Bacillati</taxon>
        <taxon>Actinomycetota</taxon>
        <taxon>Actinomycetes</taxon>
        <taxon>Kitasatosporales</taxon>
        <taxon>Streptomycetaceae</taxon>
        <taxon>Streptomyces</taxon>
    </lineage>
</organism>
<feature type="compositionally biased region" description="Low complexity" evidence="1">
    <location>
        <begin position="58"/>
        <end position="103"/>
    </location>
</feature>
<evidence type="ECO:0000313" key="2">
    <source>
        <dbReference type="EMBL" id="MDQ0578930.1"/>
    </source>
</evidence>
<feature type="region of interest" description="Disordered" evidence="1">
    <location>
        <begin position="49"/>
        <end position="114"/>
    </location>
</feature>
<dbReference type="Proteomes" id="UP001230654">
    <property type="component" value="Unassembled WGS sequence"/>
</dbReference>
<comment type="caution">
    <text evidence="2">The sequence shown here is derived from an EMBL/GenBank/DDBJ whole genome shotgun (WGS) entry which is preliminary data.</text>
</comment>
<gene>
    <name evidence="2" type="ORF">QF030_001108</name>
</gene>
<feature type="region of interest" description="Disordered" evidence="1">
    <location>
        <begin position="1"/>
        <end position="27"/>
    </location>
</feature>
<evidence type="ECO:0000256" key="1">
    <source>
        <dbReference type="SAM" id="MobiDB-lite"/>
    </source>
</evidence>
<evidence type="ECO:0000313" key="3">
    <source>
        <dbReference type="Proteomes" id="UP001230654"/>
    </source>
</evidence>
<evidence type="ECO:0008006" key="4">
    <source>
        <dbReference type="Google" id="ProtNLM"/>
    </source>
</evidence>